<dbReference type="AlphaFoldDB" id="A0A1E5XKD0"/>
<dbReference type="InterPro" id="IPR036237">
    <property type="entry name" value="Xyl_isomerase-like_sf"/>
</dbReference>
<keyword evidence="1" id="KW-0413">Isomerase</keyword>
<gene>
    <name evidence="1" type="ORF">VW23_027295</name>
</gene>
<proteinExistence type="predicted"/>
<dbReference type="EMBL" id="LAJE02000339">
    <property type="protein sequence ID" value="OEO29060.1"/>
    <property type="molecule type" value="Genomic_DNA"/>
</dbReference>
<dbReference type="SUPFAM" id="SSF51658">
    <property type="entry name" value="Xylose isomerase-like"/>
    <property type="match status" value="1"/>
</dbReference>
<organism evidence="1 2">
    <name type="scientific">Devosia insulae DS-56</name>
    <dbReference type="NCBI Taxonomy" id="1116389"/>
    <lineage>
        <taxon>Bacteria</taxon>
        <taxon>Pseudomonadati</taxon>
        <taxon>Pseudomonadota</taxon>
        <taxon>Alphaproteobacteria</taxon>
        <taxon>Hyphomicrobiales</taxon>
        <taxon>Devosiaceae</taxon>
        <taxon>Devosia</taxon>
    </lineage>
</organism>
<evidence type="ECO:0000313" key="1">
    <source>
        <dbReference type="EMBL" id="OEO29060.1"/>
    </source>
</evidence>
<comment type="caution">
    <text evidence="1">The sequence shown here is derived from an EMBL/GenBank/DDBJ whole genome shotgun (WGS) entry which is preliminary data.</text>
</comment>
<reference evidence="1 2" key="1">
    <citation type="journal article" date="2015" name="Genome Announc.">
        <title>Genome Assemblies of Three Soil-Associated Devosia species: D. insulae, D. limi, and D. soli.</title>
        <authorList>
            <person name="Hassan Y.I."/>
            <person name="Lepp D."/>
            <person name="Zhou T."/>
        </authorList>
    </citation>
    <scope>NUCLEOTIDE SEQUENCE [LARGE SCALE GENOMIC DNA]</scope>
    <source>
        <strain evidence="1 2">DS-56</strain>
    </source>
</reference>
<dbReference type="Gene3D" id="3.20.20.150">
    <property type="entry name" value="Divalent-metal-dependent TIM barrel enzymes"/>
    <property type="match status" value="1"/>
</dbReference>
<dbReference type="OrthoDB" id="2555274at2"/>
<dbReference type="RefSeq" id="WP_069911681.1">
    <property type="nucleotide sequence ID" value="NZ_LAJE02000339.1"/>
</dbReference>
<name>A0A1E5XKD0_9HYPH</name>
<dbReference type="Proteomes" id="UP000095463">
    <property type="component" value="Unassembled WGS sequence"/>
</dbReference>
<evidence type="ECO:0000313" key="2">
    <source>
        <dbReference type="Proteomes" id="UP000095463"/>
    </source>
</evidence>
<keyword evidence="2" id="KW-1185">Reference proteome</keyword>
<sequence>MQKLLVLQSLWTMIGLKGAPRERSLEANIEIIANAGFDGFGTQWIDAEMAQRAGRLAKSAGLVVEGLCFPTDIDSLLPALEWGAAYGVHHINIQPNLRPRTLAEALRVAEGWLRLAEQVPFPVHVETHRDRMTNDLHFTLDLIGALPELKLTGDLSHYVVGREIALPVPEEIEAQMTTILEHCWAYHGRVASSEQVQLPLSFPQHAPWLEQFSTWWRNGFADWKNRAGPDAELSFLCELGPQPYAIAGADGTDLTDRWVESLQLRDLARAAWGRTIN</sequence>
<dbReference type="GO" id="GO:0016853">
    <property type="term" value="F:isomerase activity"/>
    <property type="evidence" value="ECO:0007669"/>
    <property type="project" value="UniProtKB-KW"/>
</dbReference>
<protein>
    <submittedName>
        <fullName evidence="1">Xylose isomerase</fullName>
    </submittedName>
</protein>
<accession>A0A1E5XKD0</accession>